<reference evidence="2" key="2">
    <citation type="submission" date="2019-01" db="EMBL/GenBank/DDBJ databases">
        <authorList>
            <person name="Graves T."/>
            <person name="Eichler E.E."/>
            <person name="Wilson R.K."/>
        </authorList>
    </citation>
    <scope>NUCLEOTIDE SEQUENCE [LARGE SCALE GENOMIC DNA]</scope>
    <source>
        <strain evidence="2">17573</strain>
    </source>
</reference>
<protein>
    <submittedName>
        <fullName evidence="2">Uncharacterized protein</fullName>
    </submittedName>
</protein>
<feature type="region of interest" description="Disordered" evidence="1">
    <location>
        <begin position="1"/>
        <end position="27"/>
    </location>
</feature>
<dbReference type="GeneTree" id="ENSGT00910000148333"/>
<dbReference type="VEuPathDB" id="HostDB:ENSMMUG00000057619"/>
<evidence type="ECO:0000313" key="2">
    <source>
        <dbReference type="Ensembl" id="ENSMMUP00000079227.1"/>
    </source>
</evidence>
<sequence length="118" mass="12466">MSSATPLAPSSDSYLCTSNRPSPNSLPSISGSATLPWLSTMQKTHQTLLQSSFLIASISSGPSSTFDGVPPRILSSPELLQLPQHQSKHLIIKPPLLLSGDLFNPLQPVLALSGTPVH</sequence>
<reference evidence="2" key="3">
    <citation type="submission" date="2025-08" db="UniProtKB">
        <authorList>
            <consortium name="Ensembl"/>
        </authorList>
    </citation>
    <scope>IDENTIFICATION</scope>
    <source>
        <strain evidence="2">17573</strain>
    </source>
</reference>
<dbReference type="OMA" id="DGVPPWI"/>
<evidence type="ECO:0000256" key="1">
    <source>
        <dbReference type="SAM" id="MobiDB-lite"/>
    </source>
</evidence>
<organism evidence="2 3">
    <name type="scientific">Macaca mulatta</name>
    <name type="common">Rhesus macaque</name>
    <dbReference type="NCBI Taxonomy" id="9544"/>
    <lineage>
        <taxon>Eukaryota</taxon>
        <taxon>Metazoa</taxon>
        <taxon>Chordata</taxon>
        <taxon>Craniata</taxon>
        <taxon>Vertebrata</taxon>
        <taxon>Euteleostomi</taxon>
        <taxon>Mammalia</taxon>
        <taxon>Eutheria</taxon>
        <taxon>Euarchontoglires</taxon>
        <taxon>Primates</taxon>
        <taxon>Haplorrhini</taxon>
        <taxon>Catarrhini</taxon>
        <taxon>Cercopithecidae</taxon>
        <taxon>Cercopithecinae</taxon>
        <taxon>Macaca</taxon>
    </lineage>
</organism>
<dbReference type="AlphaFoldDB" id="A0A5F8AMS3"/>
<reference evidence="2" key="4">
    <citation type="submission" date="2025-09" db="UniProtKB">
        <authorList>
            <consortium name="Ensembl"/>
        </authorList>
    </citation>
    <scope>IDENTIFICATION</scope>
    <source>
        <strain evidence="2">17573</strain>
    </source>
</reference>
<dbReference type="Proteomes" id="UP000006718">
    <property type="component" value="Chromosome 4"/>
</dbReference>
<accession>A0A5F8AMS3</accession>
<dbReference type="Ensembl" id="ENSMMUT00000092248.1">
    <property type="protein sequence ID" value="ENSMMUP00000079227.1"/>
    <property type="gene ID" value="ENSMMUG00000057619.1"/>
</dbReference>
<reference evidence="3" key="1">
    <citation type="journal article" date="2007" name="Science">
        <title>Evolutionary and biomedical insights from the rhesus macaque genome.</title>
        <authorList>
            <person name="Gibbs R.A."/>
            <person name="Rogers J."/>
            <person name="Katze M.G."/>
            <person name="Bumgarner R."/>
            <person name="Weinstock G.M."/>
            <person name="Mardis E.R."/>
            <person name="Remington K.A."/>
            <person name="Strausberg R.L."/>
            <person name="Venter J.C."/>
            <person name="Wilson R.K."/>
            <person name="Batzer M.A."/>
            <person name="Bustamante C.D."/>
            <person name="Eichler E.E."/>
            <person name="Hahn M.W."/>
            <person name="Hardison R.C."/>
            <person name="Makova K.D."/>
            <person name="Miller W."/>
            <person name="Milosavljevic A."/>
            <person name="Palermo R.E."/>
            <person name="Siepel A."/>
            <person name="Sikela J.M."/>
            <person name="Attaway T."/>
            <person name="Bell S."/>
            <person name="Bernard K.E."/>
            <person name="Buhay C.J."/>
            <person name="Chandrabose M.N."/>
            <person name="Dao M."/>
            <person name="Davis C."/>
            <person name="Delehaunty K.D."/>
            <person name="Ding Y."/>
            <person name="Dinh H.H."/>
            <person name="Dugan-Rocha S."/>
            <person name="Fulton L.A."/>
            <person name="Gabisi R.A."/>
            <person name="Garner T.T."/>
            <person name="Godfrey J."/>
            <person name="Hawes A.C."/>
            <person name="Hernandez J."/>
            <person name="Hines S."/>
            <person name="Holder M."/>
            <person name="Hume J."/>
            <person name="Jhangiani S.N."/>
            <person name="Joshi V."/>
            <person name="Khan Z.M."/>
            <person name="Kirkness E.F."/>
            <person name="Cree A."/>
            <person name="Fowler R.G."/>
            <person name="Lee S."/>
            <person name="Lewis L.R."/>
            <person name="Li Z."/>
            <person name="Liu Y.-S."/>
            <person name="Moore S.M."/>
            <person name="Muzny D."/>
            <person name="Nazareth L.V."/>
            <person name="Ngo D.N."/>
            <person name="Okwuonu G.O."/>
            <person name="Pai G."/>
            <person name="Parker D."/>
            <person name="Paul H.A."/>
            <person name="Pfannkoch C."/>
            <person name="Pohl C.S."/>
            <person name="Rogers Y.-H.C."/>
            <person name="Ruiz S.J."/>
            <person name="Sabo A."/>
            <person name="Santibanez J."/>
            <person name="Schneider B.W."/>
            <person name="Smith S.M."/>
            <person name="Sodergren E."/>
            <person name="Svatek A.F."/>
            <person name="Utterback T.R."/>
            <person name="Vattathil S."/>
            <person name="Warren W."/>
            <person name="White C.S."/>
            <person name="Chinwalla A.T."/>
            <person name="Feng Y."/>
            <person name="Halpern A.L."/>
            <person name="Hillier L.W."/>
            <person name="Huang X."/>
            <person name="Minx P."/>
            <person name="Nelson J.O."/>
            <person name="Pepin K.H."/>
            <person name="Qin X."/>
            <person name="Sutton G.G."/>
            <person name="Venter E."/>
            <person name="Walenz B.P."/>
            <person name="Wallis J.W."/>
            <person name="Worley K.C."/>
            <person name="Yang S.-P."/>
            <person name="Jones S.M."/>
            <person name="Marra M.A."/>
            <person name="Rocchi M."/>
            <person name="Schein J.E."/>
            <person name="Baertsch R."/>
            <person name="Clarke L."/>
            <person name="Csuros M."/>
            <person name="Glasscock J."/>
            <person name="Harris R.A."/>
            <person name="Havlak P."/>
            <person name="Jackson A.R."/>
            <person name="Jiang H."/>
            <person name="Liu Y."/>
            <person name="Messina D.N."/>
            <person name="Shen Y."/>
            <person name="Song H.X.-Z."/>
            <person name="Wylie T."/>
            <person name="Zhang L."/>
            <person name="Birney E."/>
            <person name="Han K."/>
            <person name="Konkel M.K."/>
            <person name="Lee J."/>
            <person name="Smit A.F.A."/>
            <person name="Ullmer B."/>
            <person name="Wang H."/>
            <person name="Xing J."/>
            <person name="Burhans R."/>
            <person name="Cheng Z."/>
            <person name="Karro J.E."/>
            <person name="Ma J."/>
            <person name="Raney B."/>
            <person name="She X."/>
            <person name="Cox M.J."/>
            <person name="Demuth J.P."/>
            <person name="Dumas L.J."/>
            <person name="Han S.-G."/>
            <person name="Hopkins J."/>
            <person name="Karimpour-Fard A."/>
            <person name="Kim Y.H."/>
            <person name="Pollack J.R."/>
            <person name="Vinar T."/>
            <person name="Addo-Quaye C."/>
            <person name="Degenhardt J."/>
            <person name="Denby A."/>
            <person name="Hubisz M.J."/>
            <person name="Indap A."/>
            <person name="Kosiol C."/>
            <person name="Lahn B.T."/>
            <person name="Lawson H.A."/>
            <person name="Marklein A."/>
            <person name="Nielsen R."/>
            <person name="Vallender E.J."/>
            <person name="Clark A.G."/>
            <person name="Ferguson B."/>
            <person name="Hernandez R.D."/>
            <person name="Hirani K."/>
            <person name="Kehrer-Sawatzki H."/>
            <person name="Kolb J."/>
            <person name="Patil S."/>
            <person name="Pu L.-L."/>
            <person name="Ren Y."/>
            <person name="Smith D.G."/>
            <person name="Wheeler D.A."/>
            <person name="Schenck I."/>
            <person name="Ball E.V."/>
            <person name="Chen R."/>
            <person name="Cooper D.N."/>
            <person name="Giardine B."/>
            <person name="Hsu F."/>
            <person name="Kent W.J."/>
            <person name="Lesk A."/>
            <person name="Nelson D.L."/>
            <person name="O'brien W.E."/>
            <person name="Pruefer K."/>
            <person name="Stenson P.D."/>
            <person name="Wallace J.C."/>
            <person name="Ke H."/>
            <person name="Liu X.-M."/>
            <person name="Wang P."/>
            <person name="Xiang A.P."/>
            <person name="Yang F."/>
            <person name="Barber G.P."/>
            <person name="Haussler D."/>
            <person name="Karolchik D."/>
            <person name="Kern A.D."/>
            <person name="Kuhn R.M."/>
            <person name="Smith K.E."/>
            <person name="Zwieg A.S."/>
        </authorList>
    </citation>
    <scope>NUCLEOTIDE SEQUENCE [LARGE SCALE GENOMIC DNA]</scope>
    <source>
        <strain evidence="3">17573</strain>
    </source>
</reference>
<dbReference type="InParanoid" id="A0A5F8AMS3"/>
<dbReference type="Bgee" id="ENSMMUG00000057619">
    <property type="expression patterns" value="Expressed in heart and 17 other cell types or tissues"/>
</dbReference>
<evidence type="ECO:0000313" key="3">
    <source>
        <dbReference type="Proteomes" id="UP000006718"/>
    </source>
</evidence>
<name>A0A5F8AMS3_MACMU</name>
<keyword evidence="3" id="KW-1185">Reference proteome</keyword>
<proteinExistence type="predicted"/>